<proteinExistence type="predicted"/>
<keyword evidence="3" id="KW-1185">Reference proteome</keyword>
<dbReference type="RefSeq" id="XP_031090057.1">
    <property type="nucleotide sequence ID" value="XM_031224838.1"/>
</dbReference>
<dbReference type="Proteomes" id="UP000183971">
    <property type="component" value="Unassembled WGS sequence"/>
</dbReference>
<name>A0A1L7WAB3_FUSPR</name>
<evidence type="ECO:0000256" key="1">
    <source>
        <dbReference type="SAM" id="MobiDB-lite"/>
    </source>
</evidence>
<dbReference type="GeneID" id="42060771"/>
<organism evidence="2 3">
    <name type="scientific">Fusarium proliferatum (strain ET1)</name>
    <name type="common">Orchid endophyte fungus</name>
    <dbReference type="NCBI Taxonomy" id="1227346"/>
    <lineage>
        <taxon>Eukaryota</taxon>
        <taxon>Fungi</taxon>
        <taxon>Dikarya</taxon>
        <taxon>Ascomycota</taxon>
        <taxon>Pezizomycotina</taxon>
        <taxon>Sordariomycetes</taxon>
        <taxon>Hypocreomycetidae</taxon>
        <taxon>Hypocreales</taxon>
        <taxon>Nectriaceae</taxon>
        <taxon>Fusarium</taxon>
        <taxon>Fusarium fujikuroi species complex</taxon>
    </lineage>
</organism>
<feature type="compositionally biased region" description="Pro residues" evidence="1">
    <location>
        <begin position="253"/>
        <end position="262"/>
    </location>
</feature>
<dbReference type="VEuPathDB" id="FungiDB:FPRO_15916"/>
<feature type="region of interest" description="Disordered" evidence="1">
    <location>
        <begin position="231"/>
        <end position="299"/>
    </location>
</feature>
<accession>A0A1L7WAB3</accession>
<evidence type="ECO:0000313" key="3">
    <source>
        <dbReference type="Proteomes" id="UP000183971"/>
    </source>
</evidence>
<feature type="region of interest" description="Disordered" evidence="1">
    <location>
        <begin position="119"/>
        <end position="139"/>
    </location>
</feature>
<protein>
    <submittedName>
        <fullName evidence="2">Uncharacterized protein</fullName>
    </submittedName>
</protein>
<comment type="caution">
    <text evidence="2">The sequence shown here is derived from an EMBL/GenBank/DDBJ whole genome shotgun (WGS) entry which is preliminary data.</text>
</comment>
<reference evidence="3" key="1">
    <citation type="journal article" date="2016" name="Genome Biol. Evol.">
        <title>Comparative 'omics' of the Fusarium fujikuroi species complex highlights differences in genetic potential and metabolite synthesis.</title>
        <authorList>
            <person name="Niehaus E.-M."/>
            <person name="Muensterkoetter M."/>
            <person name="Proctor R.H."/>
            <person name="Brown D.W."/>
            <person name="Sharon A."/>
            <person name="Idan Y."/>
            <person name="Oren-Young L."/>
            <person name="Sieber C.M."/>
            <person name="Novak O."/>
            <person name="Pencik A."/>
            <person name="Tarkowska D."/>
            <person name="Hromadova K."/>
            <person name="Freeman S."/>
            <person name="Maymon M."/>
            <person name="Elazar M."/>
            <person name="Youssef S.A."/>
            <person name="El-Shabrawy E.S.M."/>
            <person name="Shalaby A.B.A."/>
            <person name="Houterman P."/>
            <person name="Brock N.L."/>
            <person name="Burkhardt I."/>
            <person name="Tsavkelova E.A."/>
            <person name="Dickschat J.S."/>
            <person name="Galuszka P."/>
            <person name="Gueldener U."/>
            <person name="Tudzynski B."/>
        </authorList>
    </citation>
    <scope>NUCLEOTIDE SEQUENCE [LARGE SCALE GENOMIC DNA]</scope>
    <source>
        <strain evidence="3">ET1</strain>
    </source>
</reference>
<gene>
    <name evidence="2" type="ORF">FPRO_15916</name>
</gene>
<sequence length="299" mass="33738">MTNRTERAKRMEKLHRRGRELRRFFVVHVRYGGSNPWSFNTGDLYYMINFCPLSEARLHEHPRDPTWISDYQGMLNVREKWRISMRKDGWLLPARETPAAGVTVSTASTTSACDIPLPEAQEEQRGKDHIMPPPPQPARLPSLQHQPAFLLPPLVQDHHGGDYHPMPSPPQPAHIPLLLPETQQGGEPGRPMPHIHLQNPQESGFRWNIGNGLLHGLGRMAIRVGDTVAEASEPGWQPGEFEYANPPDEAWGPLPPDAPPSSPDRTHSRPASPRPDRKHSRPTTPKEAGEKQTKRMRLG</sequence>
<dbReference type="EMBL" id="FJOF01000017">
    <property type="protein sequence ID" value="CZR49557.1"/>
    <property type="molecule type" value="Genomic_DNA"/>
</dbReference>
<dbReference type="AlphaFoldDB" id="A0A1L7WAB3"/>
<evidence type="ECO:0000313" key="2">
    <source>
        <dbReference type="EMBL" id="CZR49557.1"/>
    </source>
</evidence>